<reference evidence="4" key="2">
    <citation type="submission" date="2023-07" db="EMBL/GenBank/DDBJ databases">
        <title>Yangia mangrovi SAOS 153D genome.</title>
        <authorList>
            <person name="Verma A."/>
            <person name="Pal Y."/>
            <person name="Sundharam S."/>
            <person name="Bisht B."/>
            <person name="Srinivasan K."/>
        </authorList>
    </citation>
    <scope>NUCLEOTIDE SEQUENCE [LARGE SCALE GENOMIC DNA]</scope>
    <source>
        <strain evidence="4">SAOS 153D</strain>
    </source>
</reference>
<evidence type="ECO:0000313" key="4">
    <source>
        <dbReference type="Proteomes" id="UP000217448"/>
    </source>
</evidence>
<keyword evidence="1" id="KW-0812">Transmembrane</keyword>
<keyword evidence="1" id="KW-1133">Transmembrane helix</keyword>
<dbReference type="GO" id="GO:0043190">
    <property type="term" value="C:ATP-binding cassette (ABC) transporter complex"/>
    <property type="evidence" value="ECO:0007669"/>
    <property type="project" value="InterPro"/>
</dbReference>
<dbReference type="AlphaFoldDB" id="A0A2A3JSE3"/>
<feature type="transmembrane region" description="Helical" evidence="1">
    <location>
        <begin position="60"/>
        <end position="81"/>
    </location>
</feature>
<accession>A0A2A3JSE3</accession>
<keyword evidence="4" id="KW-1185">Reference proteome</keyword>
<dbReference type="EMBL" id="NTHN01000279">
    <property type="protein sequence ID" value="PBD18101.1"/>
    <property type="molecule type" value="Genomic_DNA"/>
</dbReference>
<evidence type="ECO:0000256" key="1">
    <source>
        <dbReference type="SAM" id="Phobius"/>
    </source>
</evidence>
<keyword evidence="1" id="KW-0472">Membrane</keyword>
<dbReference type="Pfam" id="PF02405">
    <property type="entry name" value="MlaE"/>
    <property type="match status" value="1"/>
</dbReference>
<comment type="caution">
    <text evidence="3">The sequence shown here is derived from an EMBL/GenBank/DDBJ whole genome shotgun (WGS) entry which is preliminary data.</text>
</comment>
<dbReference type="Proteomes" id="UP000217448">
    <property type="component" value="Unassembled WGS sequence"/>
</dbReference>
<organism evidence="3">
    <name type="scientific">Alloyangia mangrovi</name>
    <dbReference type="NCBI Taxonomy" id="1779329"/>
    <lineage>
        <taxon>Bacteria</taxon>
        <taxon>Pseudomonadati</taxon>
        <taxon>Pseudomonadota</taxon>
        <taxon>Alphaproteobacteria</taxon>
        <taxon>Rhodobacterales</taxon>
        <taxon>Roseobacteraceae</taxon>
        <taxon>Alloyangia</taxon>
    </lineage>
</organism>
<name>A0A2A3JSE3_9RHOB</name>
<gene>
    <name evidence="2" type="ORF">CLG85_001310</name>
    <name evidence="3" type="ORF">CLG85_16550</name>
</gene>
<reference evidence="2" key="3">
    <citation type="submission" date="2024-05" db="EMBL/GenBank/DDBJ databases">
        <title>Yangia mangrovi SAOS 153D genome.</title>
        <authorList>
            <person name="Verma A."/>
            <person name="Pal Y."/>
            <person name="Sundharam S."/>
            <person name="Bisht B."/>
            <person name="Srinivasan K."/>
        </authorList>
    </citation>
    <scope>NUCLEOTIDE SEQUENCE</scope>
    <source>
        <strain evidence="2">SAOS 153D</strain>
    </source>
</reference>
<reference evidence="3" key="1">
    <citation type="submission" date="2017-09" db="EMBL/GenBank/DDBJ databases">
        <title>Yangia sp. SAOS 153D whole genome sequencing.</title>
        <authorList>
            <person name="Verma A."/>
            <person name="Krishnamurthi S."/>
        </authorList>
    </citation>
    <scope>NUCLEOTIDE SEQUENCE [LARGE SCALE GENOMIC DNA]</scope>
    <source>
        <strain evidence="3">SAOS 153D</strain>
    </source>
</reference>
<dbReference type="PANTHER" id="PTHR30188">
    <property type="entry name" value="ABC TRANSPORTER PERMEASE PROTEIN-RELATED"/>
    <property type="match status" value="1"/>
</dbReference>
<sequence>MSLTRTLVAAPAAALGTLGRAVIRALGAAGRLTLFALAALSHIVRPPLYPREFGMALLHIGWLSLPVVGMTAIFTGGALALQIYSGGARFNAEAVVPQIVAIGMVRELGPVLVGLMIAARVTSSIAAEIATMKVTEQVDALVTLSTDPMKYLVAPRLLAALLTVPLLVAVGDVIGIAGGYAVATSSLGFNPVGYLANTLNFLEPLDMLSSLAKGCAFGGIAALMGCYYGMHSGRGAQGVGRATKSSVEAAAILILAANFLLTGVFFSA</sequence>
<dbReference type="EMBL" id="NTHN02000002">
    <property type="protein sequence ID" value="MCT4369048.1"/>
    <property type="molecule type" value="Genomic_DNA"/>
</dbReference>
<dbReference type="InterPro" id="IPR030802">
    <property type="entry name" value="Permease_MalE"/>
</dbReference>
<feature type="transmembrane region" description="Helical" evidence="1">
    <location>
        <begin position="157"/>
        <end position="183"/>
    </location>
</feature>
<feature type="transmembrane region" description="Helical" evidence="1">
    <location>
        <begin position="249"/>
        <end position="267"/>
    </location>
</feature>
<dbReference type="GO" id="GO:0005548">
    <property type="term" value="F:phospholipid transporter activity"/>
    <property type="evidence" value="ECO:0007669"/>
    <property type="project" value="TreeGrafter"/>
</dbReference>
<proteinExistence type="predicted"/>
<dbReference type="PANTHER" id="PTHR30188:SF4">
    <property type="entry name" value="PROTEIN TRIGALACTOSYLDIACYLGLYCEROL 1, CHLOROPLASTIC"/>
    <property type="match status" value="1"/>
</dbReference>
<evidence type="ECO:0000313" key="2">
    <source>
        <dbReference type="EMBL" id="MCT4369048.1"/>
    </source>
</evidence>
<dbReference type="OrthoDB" id="9806241at2"/>
<dbReference type="RefSeq" id="WP_095883247.1">
    <property type="nucleotide sequence ID" value="NZ_NTHN02000002.1"/>
</dbReference>
<feature type="transmembrane region" description="Helical" evidence="1">
    <location>
        <begin position="207"/>
        <end position="228"/>
    </location>
</feature>
<protein>
    <submittedName>
        <fullName evidence="3">ABC transporter permease</fullName>
    </submittedName>
</protein>
<evidence type="ECO:0000313" key="3">
    <source>
        <dbReference type="EMBL" id="PBD18101.1"/>
    </source>
</evidence>